<protein>
    <submittedName>
        <fullName evidence="2">Uncharacterized protein</fullName>
    </submittedName>
</protein>
<organism evidence="2 3">
    <name type="scientific">Lactobacillus hominis DSM 23910 = CRBIP 24.179</name>
    <dbReference type="NCBI Taxonomy" id="1423758"/>
    <lineage>
        <taxon>Bacteria</taxon>
        <taxon>Bacillati</taxon>
        <taxon>Bacillota</taxon>
        <taxon>Bacilli</taxon>
        <taxon>Lactobacillales</taxon>
        <taxon>Lactobacillaceae</taxon>
        <taxon>Lactobacillus</taxon>
    </lineage>
</organism>
<keyword evidence="1" id="KW-1133">Transmembrane helix</keyword>
<keyword evidence="3" id="KW-1185">Reference proteome</keyword>
<evidence type="ECO:0000313" key="2">
    <source>
        <dbReference type="EMBL" id="CCI82329.1"/>
    </source>
</evidence>
<accession>I7LAK6</accession>
<feature type="transmembrane region" description="Helical" evidence="1">
    <location>
        <begin position="12"/>
        <end position="31"/>
    </location>
</feature>
<gene>
    <name evidence="2" type="ORF">BN55_04335</name>
</gene>
<dbReference type="EMBL" id="CAKE01000021">
    <property type="protein sequence ID" value="CCI82329.1"/>
    <property type="molecule type" value="Genomic_DNA"/>
</dbReference>
<comment type="caution">
    <text evidence="2">The sequence shown here is derived from an EMBL/GenBank/DDBJ whole genome shotgun (WGS) entry which is preliminary data.</text>
</comment>
<dbReference type="AlphaFoldDB" id="I7LAK6"/>
<reference evidence="2 3" key="1">
    <citation type="submission" date="2012-06" db="EMBL/GenBank/DDBJ databases">
        <title>Draft Genome Sequence of Lactobacillus hominis Strain CRBIP 24.179T, isolated from human intestine.</title>
        <authorList>
            <person name="Cousin S."/>
            <person name="Ma L."/>
            <person name="Bizet C."/>
            <person name="Loux V."/>
            <person name="Bouchier C."/>
            <person name="Clermont D."/>
            <person name="Creno S."/>
        </authorList>
    </citation>
    <scope>NUCLEOTIDE SEQUENCE [LARGE SCALE GENOMIC DNA]</scope>
    <source>
        <strain evidence="3">CRBIP 24.179T</strain>
    </source>
</reference>
<name>I7LAK6_9LACO</name>
<evidence type="ECO:0000256" key="1">
    <source>
        <dbReference type="SAM" id="Phobius"/>
    </source>
</evidence>
<evidence type="ECO:0000313" key="3">
    <source>
        <dbReference type="Proteomes" id="UP000009320"/>
    </source>
</evidence>
<sequence length="33" mass="3648">MRKLLTGISITLTIISAELVFIAGIVFSYIINH</sequence>
<proteinExistence type="predicted"/>
<dbReference type="Proteomes" id="UP000009320">
    <property type="component" value="Unassembled WGS sequence"/>
</dbReference>
<keyword evidence="1" id="KW-0472">Membrane</keyword>
<keyword evidence="1" id="KW-0812">Transmembrane</keyword>